<keyword evidence="1 3" id="KW-0479">Metal-binding</keyword>
<dbReference type="GO" id="GO:0046872">
    <property type="term" value="F:metal ion binding"/>
    <property type="evidence" value="ECO:0007669"/>
    <property type="project" value="UniProtKB-KW"/>
</dbReference>
<dbReference type="HOGENOM" id="CLU_044754_0_0_3"/>
<dbReference type="AlphaFoldDB" id="A2BX74"/>
<organism evidence="6 7">
    <name type="scientific">Prochlorococcus marinus (strain MIT 9515)</name>
    <dbReference type="NCBI Taxonomy" id="167542"/>
    <lineage>
        <taxon>Bacteria</taxon>
        <taxon>Bacillati</taxon>
        <taxon>Cyanobacteriota</taxon>
        <taxon>Cyanophyceae</taxon>
        <taxon>Synechococcales</taxon>
        <taxon>Prochlorococcaceae</taxon>
        <taxon>Prochlorococcus</taxon>
    </lineage>
</organism>
<evidence type="ECO:0000259" key="5">
    <source>
        <dbReference type="Pfam" id="PF00465"/>
    </source>
</evidence>
<dbReference type="PANTHER" id="PTHR43616:SF3">
    <property type="entry name" value="HYDROXYCARBOXYLATE DEHYDROGENASE A"/>
    <property type="match status" value="1"/>
</dbReference>
<evidence type="ECO:0000256" key="2">
    <source>
        <dbReference type="ARBA" id="ARBA00023002"/>
    </source>
</evidence>
<dbReference type="PIRSF" id="PIRSF000112">
    <property type="entry name" value="Glycerol_dehydrogenase"/>
    <property type="match status" value="1"/>
</dbReference>
<dbReference type="PANTHER" id="PTHR43616">
    <property type="entry name" value="GLYCEROL DEHYDROGENASE"/>
    <property type="match status" value="1"/>
</dbReference>
<keyword evidence="2 6" id="KW-0560">Oxidoreductase</keyword>
<evidence type="ECO:0000313" key="7">
    <source>
        <dbReference type="Proteomes" id="UP000001589"/>
    </source>
</evidence>
<dbReference type="Pfam" id="PF00465">
    <property type="entry name" value="Fe-ADH"/>
    <property type="match status" value="1"/>
</dbReference>
<evidence type="ECO:0000256" key="1">
    <source>
        <dbReference type="ARBA" id="ARBA00022723"/>
    </source>
</evidence>
<dbReference type="SUPFAM" id="SSF56796">
    <property type="entry name" value="Dehydroquinate synthase-like"/>
    <property type="match status" value="1"/>
</dbReference>
<gene>
    <name evidence="6" type="primary">gldA</name>
    <name evidence="6" type="ordered locus">P9515_11781</name>
</gene>
<accession>A2BX74</accession>
<dbReference type="EMBL" id="CP000552">
    <property type="protein sequence ID" value="ABM72385.1"/>
    <property type="molecule type" value="Genomic_DNA"/>
</dbReference>
<dbReference type="Gene3D" id="3.40.50.1970">
    <property type="match status" value="1"/>
</dbReference>
<comment type="cofactor">
    <cofactor evidence="3">
        <name>Zn(2+)</name>
        <dbReference type="ChEBI" id="CHEBI:29105"/>
    </cofactor>
    <text evidence="3">Binds 1 zinc ion per subunit.</text>
</comment>
<dbReference type="eggNOG" id="COG0371">
    <property type="taxonomic scope" value="Bacteria"/>
</dbReference>
<feature type="binding site" evidence="4">
    <location>
        <position position="129"/>
    </location>
    <ligand>
        <name>NAD(+)</name>
        <dbReference type="ChEBI" id="CHEBI:57540"/>
    </ligand>
</feature>
<proteinExistence type="predicted"/>
<feature type="binding site" evidence="4">
    <location>
        <begin position="92"/>
        <end position="96"/>
    </location>
    <ligand>
        <name>NAD(+)</name>
        <dbReference type="ChEBI" id="CHEBI:57540"/>
    </ligand>
</feature>
<feature type="binding site" evidence="3">
    <location>
        <position position="266"/>
    </location>
    <ligand>
        <name>glycerol</name>
        <dbReference type="ChEBI" id="CHEBI:17754"/>
    </ligand>
</feature>
<dbReference type="RefSeq" id="WP_011820485.1">
    <property type="nucleotide sequence ID" value="NC_008817.1"/>
</dbReference>
<dbReference type="InterPro" id="IPR016205">
    <property type="entry name" value="Glycerol_DH"/>
</dbReference>
<dbReference type="InterPro" id="IPR001670">
    <property type="entry name" value="ADH_Fe/GldA"/>
</dbReference>
<keyword evidence="3" id="KW-0862">Zinc</keyword>
<evidence type="ECO:0000256" key="4">
    <source>
        <dbReference type="PIRSR" id="PIRSR000112-3"/>
    </source>
</evidence>
<evidence type="ECO:0000313" key="6">
    <source>
        <dbReference type="EMBL" id="ABM72385.1"/>
    </source>
</evidence>
<sequence>MQSISPEKIFRGSGAWIKAIPHIKSISKRPLLLGRSLVTNNIRQQIYKDLLSENLDTHISNLQFDCCYEDLKRVKNIALKNNCDSIIAIGGGKVLDSGKFLADSLSIPVITIPLSASTCAGWTALSNIYSTTGQFIKDIELKSCPKILVFDHAFIKTAPKRTLSSGIADSLAKWYESSLTSSKVKDGLVQQAIQISRVLRDQLLIDGESAYQSQSLQNTSWCNVVEGCALTAGLIGGIGGEKCRTAAAHAFHNAITQIVSTQKPLHGEIVGVGILLQLRLEETKNNNKLANQSINQLLVLMKKLNLPTTIAQLGINVFENNNLQRIADFTCRDKSEIHFLPFKISQQDIIEVISNFERQEIKIS</sequence>
<feature type="binding site" evidence="3">
    <location>
        <position position="249"/>
    </location>
    <ligand>
        <name>glycerol</name>
        <dbReference type="ChEBI" id="CHEBI:17754"/>
    </ligand>
</feature>
<dbReference type="GeneID" id="60201787"/>
<reference evidence="6 7" key="1">
    <citation type="journal article" date="2007" name="PLoS Genet.">
        <title>Patterns and implications of gene gain and loss in the evolution of Prochlorococcus.</title>
        <authorList>
            <person name="Kettler G.C."/>
            <person name="Martiny A.C."/>
            <person name="Huang K."/>
            <person name="Zucker J."/>
            <person name="Coleman M.L."/>
            <person name="Rodrigue S."/>
            <person name="Chen F."/>
            <person name="Lapidus A."/>
            <person name="Ferriera S."/>
            <person name="Johnson J."/>
            <person name="Steglich C."/>
            <person name="Church G.M."/>
            <person name="Richardson P."/>
            <person name="Chisholm S.W."/>
        </authorList>
    </citation>
    <scope>NUCLEOTIDE SEQUENCE [LARGE SCALE GENOMIC DNA]</scope>
    <source>
        <strain evidence="6 7">MIT 9515</strain>
    </source>
</reference>
<keyword evidence="4" id="KW-0520">NAD</keyword>
<dbReference type="KEGG" id="pmc:P9515_11781"/>
<dbReference type="CDD" id="cd08550">
    <property type="entry name" value="GlyDH-like"/>
    <property type="match status" value="1"/>
</dbReference>
<name>A2BX74_PROM5</name>
<dbReference type="STRING" id="167542.P9515_11781"/>
<dbReference type="EC" id="1.1.1.6" evidence="6"/>
<feature type="binding site" evidence="4">
    <location>
        <position position="123"/>
    </location>
    <ligand>
        <name>NAD(+)</name>
        <dbReference type="ChEBI" id="CHEBI:57540"/>
    </ligand>
</feature>
<dbReference type="Gene3D" id="1.20.1090.10">
    <property type="entry name" value="Dehydroquinate synthase-like - alpha domain"/>
    <property type="match status" value="1"/>
</dbReference>
<feature type="binding site" evidence="3">
    <location>
        <position position="169"/>
    </location>
    <ligand>
        <name>glycerol</name>
        <dbReference type="ChEBI" id="CHEBI:17754"/>
    </ligand>
</feature>
<dbReference type="OrthoDB" id="5198708at2"/>
<feature type="domain" description="Alcohol dehydrogenase iron-type/glycerol dehydrogenase GldA" evidence="5">
    <location>
        <begin position="6"/>
        <end position="151"/>
    </location>
</feature>
<protein>
    <submittedName>
        <fullName evidence="6">Putative glycerol dehydrogenase</fullName>
        <ecNumber evidence="6">1.1.1.6</ecNumber>
    </submittedName>
</protein>
<evidence type="ECO:0000256" key="3">
    <source>
        <dbReference type="PIRSR" id="PIRSR000112-1"/>
    </source>
</evidence>
<dbReference type="GO" id="GO:0008888">
    <property type="term" value="F:glycerol dehydrogenase (NAD+) activity"/>
    <property type="evidence" value="ECO:0007669"/>
    <property type="project" value="UniProtKB-EC"/>
</dbReference>
<feature type="binding site" evidence="4">
    <location>
        <position position="125"/>
    </location>
    <ligand>
        <name>NAD(+)</name>
        <dbReference type="ChEBI" id="CHEBI:57540"/>
    </ligand>
</feature>
<dbReference type="Proteomes" id="UP000001589">
    <property type="component" value="Chromosome"/>
</dbReference>